<feature type="region of interest" description="Disordered" evidence="1">
    <location>
        <begin position="477"/>
        <end position="509"/>
    </location>
</feature>
<feature type="compositionally biased region" description="Low complexity" evidence="1">
    <location>
        <begin position="437"/>
        <end position="446"/>
    </location>
</feature>
<feature type="compositionally biased region" description="Polar residues" evidence="1">
    <location>
        <begin position="447"/>
        <end position="461"/>
    </location>
</feature>
<sequence>MEVRRASLVGKVMDVPTPKEKGGRMDPIGGAAKPNGVVAGGKLASLRTLSGGRRSDGLASRGNLSVDGLLASKGVISSGPLPYSGDVVNNVGTSAGVGSGVGVSGAGGGAGSQGFVELSRRRLANDPAMMRELKRYQELMLQTLLPTISSDGEQHYAQPRLHLAQDSMDIFPGQRGQPDGTDNPDKAPSEHLPRPEPTDAISGATQHLTPFRRAAPHTTKSACSHDSQSSRSMPSGPASAGTRLPHAVYHHMDTSPRPSHRRRSSDDQHRRARRKSHDEGAHRRRSHGDEAREEEEDVESSRLLGANAGELDLLTLAALYLESRHRVFGQELHHAPPNTRPHTQGGTQGIAGTGIAGTGIARPRRLSPLSPSDSPPKEDKDKERMIFSTVMPTPAGLHLSVNYTQNLGLEESMYLAERARALRPRLRRLNSLDDLLSSPSGASSASHLQKATSAPDLSSSGHGRKGNLDLVLSRVSSQDSLSPSLVTPARANTPTEARHSAALVRPQMVGGSLATNSTVDTAKTSTTQGQGQDVLGNLTKKRQLSQLPESSRAALPPPRLSLRSARVPQESLVRDLPRTPPPTASEGVRRVGRVHLEPLGVRKSSH</sequence>
<reference evidence="2 3" key="1">
    <citation type="submission" date="2023-03" db="EMBL/GenBank/DDBJ databases">
        <title>High-quality genome of Scylla paramamosain provides insights in environmental adaptation.</title>
        <authorList>
            <person name="Zhang L."/>
        </authorList>
    </citation>
    <scope>NUCLEOTIDE SEQUENCE [LARGE SCALE GENOMIC DNA]</scope>
    <source>
        <strain evidence="2">LZ_2023a</strain>
        <tissue evidence="2">Muscle</tissue>
    </source>
</reference>
<evidence type="ECO:0000256" key="1">
    <source>
        <dbReference type="SAM" id="MobiDB-lite"/>
    </source>
</evidence>
<accession>A0AAW0SYD7</accession>
<comment type="caution">
    <text evidence="2">The sequence shown here is derived from an EMBL/GenBank/DDBJ whole genome shotgun (WGS) entry which is preliminary data.</text>
</comment>
<organism evidence="2 3">
    <name type="scientific">Scylla paramamosain</name>
    <name type="common">Mud crab</name>
    <dbReference type="NCBI Taxonomy" id="85552"/>
    <lineage>
        <taxon>Eukaryota</taxon>
        <taxon>Metazoa</taxon>
        <taxon>Ecdysozoa</taxon>
        <taxon>Arthropoda</taxon>
        <taxon>Crustacea</taxon>
        <taxon>Multicrustacea</taxon>
        <taxon>Malacostraca</taxon>
        <taxon>Eumalacostraca</taxon>
        <taxon>Eucarida</taxon>
        <taxon>Decapoda</taxon>
        <taxon>Pleocyemata</taxon>
        <taxon>Brachyura</taxon>
        <taxon>Eubrachyura</taxon>
        <taxon>Portunoidea</taxon>
        <taxon>Portunidae</taxon>
        <taxon>Portuninae</taxon>
        <taxon>Scylla</taxon>
    </lineage>
</organism>
<gene>
    <name evidence="2" type="ORF">O3P69_016806</name>
</gene>
<feature type="region of interest" description="Disordered" evidence="1">
    <location>
        <begin position="169"/>
        <end position="301"/>
    </location>
</feature>
<proteinExistence type="predicted"/>
<keyword evidence="3" id="KW-1185">Reference proteome</keyword>
<feature type="region of interest" description="Disordered" evidence="1">
    <location>
        <begin position="1"/>
        <end position="34"/>
    </location>
</feature>
<feature type="compositionally biased region" description="Polar residues" evidence="1">
    <location>
        <begin position="218"/>
        <end position="233"/>
    </location>
</feature>
<feature type="compositionally biased region" description="Basic and acidic residues" evidence="1">
    <location>
        <begin position="183"/>
        <end position="197"/>
    </location>
</feature>
<evidence type="ECO:0000313" key="3">
    <source>
        <dbReference type="Proteomes" id="UP001487740"/>
    </source>
</evidence>
<evidence type="ECO:0000313" key="2">
    <source>
        <dbReference type="EMBL" id="KAK8380464.1"/>
    </source>
</evidence>
<feature type="compositionally biased region" description="Low complexity" evidence="1">
    <location>
        <begin position="358"/>
        <end position="372"/>
    </location>
</feature>
<dbReference type="AlphaFoldDB" id="A0AAW0SYD7"/>
<dbReference type="EMBL" id="JARAKH010000042">
    <property type="protein sequence ID" value="KAK8380464.1"/>
    <property type="molecule type" value="Genomic_DNA"/>
</dbReference>
<feature type="region of interest" description="Disordered" evidence="1">
    <location>
        <begin position="542"/>
        <end position="606"/>
    </location>
</feature>
<feature type="region of interest" description="Disordered" evidence="1">
    <location>
        <begin position="354"/>
        <end position="382"/>
    </location>
</feature>
<protein>
    <submittedName>
        <fullName evidence="2">Uncharacterized protein</fullName>
    </submittedName>
</protein>
<dbReference type="Proteomes" id="UP001487740">
    <property type="component" value="Unassembled WGS sequence"/>
</dbReference>
<feature type="region of interest" description="Disordered" evidence="1">
    <location>
        <begin position="437"/>
        <end position="465"/>
    </location>
</feature>
<name>A0AAW0SYD7_SCYPA</name>
<feature type="compositionally biased region" description="Polar residues" evidence="1">
    <location>
        <begin position="477"/>
        <end position="495"/>
    </location>
</feature>